<dbReference type="Proteomes" id="UP000187209">
    <property type="component" value="Unassembled WGS sequence"/>
</dbReference>
<organism evidence="2 3">
    <name type="scientific">Stentor coeruleus</name>
    <dbReference type="NCBI Taxonomy" id="5963"/>
    <lineage>
        <taxon>Eukaryota</taxon>
        <taxon>Sar</taxon>
        <taxon>Alveolata</taxon>
        <taxon>Ciliophora</taxon>
        <taxon>Postciliodesmatophora</taxon>
        <taxon>Heterotrichea</taxon>
        <taxon>Heterotrichida</taxon>
        <taxon>Stentoridae</taxon>
        <taxon>Stentor</taxon>
    </lineage>
</organism>
<reference evidence="2 3" key="1">
    <citation type="submission" date="2016-11" db="EMBL/GenBank/DDBJ databases">
        <title>The macronuclear genome of Stentor coeruleus: a giant cell with tiny introns.</title>
        <authorList>
            <person name="Slabodnick M."/>
            <person name="Ruby J.G."/>
            <person name="Reiff S.B."/>
            <person name="Swart E.C."/>
            <person name="Gosai S."/>
            <person name="Prabakaran S."/>
            <person name="Witkowska E."/>
            <person name="Larue G.E."/>
            <person name="Fisher S."/>
            <person name="Freeman R.M."/>
            <person name="Gunawardena J."/>
            <person name="Chu W."/>
            <person name="Stover N.A."/>
            <person name="Gregory B.D."/>
            <person name="Nowacki M."/>
            <person name="Derisi J."/>
            <person name="Roy S.W."/>
            <person name="Marshall W.F."/>
            <person name="Sood P."/>
        </authorList>
    </citation>
    <scope>NUCLEOTIDE SEQUENCE [LARGE SCALE GENOMIC DNA]</scope>
    <source>
        <strain evidence="2">WM001</strain>
    </source>
</reference>
<dbReference type="AlphaFoldDB" id="A0A1R2C9V9"/>
<name>A0A1R2C9V9_9CILI</name>
<evidence type="ECO:0000256" key="1">
    <source>
        <dbReference type="SAM" id="Phobius"/>
    </source>
</evidence>
<keyword evidence="3" id="KW-1185">Reference proteome</keyword>
<feature type="transmembrane region" description="Helical" evidence="1">
    <location>
        <begin position="7"/>
        <end position="28"/>
    </location>
</feature>
<feature type="transmembrane region" description="Helical" evidence="1">
    <location>
        <begin position="142"/>
        <end position="163"/>
    </location>
</feature>
<keyword evidence="1" id="KW-0812">Transmembrane</keyword>
<gene>
    <name evidence="2" type="ORF">SteCoe_12776</name>
</gene>
<keyword evidence="1" id="KW-1133">Transmembrane helix</keyword>
<evidence type="ECO:0000313" key="3">
    <source>
        <dbReference type="Proteomes" id="UP000187209"/>
    </source>
</evidence>
<feature type="transmembrane region" description="Helical" evidence="1">
    <location>
        <begin position="107"/>
        <end position="130"/>
    </location>
</feature>
<keyword evidence="1" id="KW-0472">Membrane</keyword>
<comment type="caution">
    <text evidence="2">The sequence shown here is derived from an EMBL/GenBank/DDBJ whole genome shotgun (WGS) entry which is preliminary data.</text>
</comment>
<accession>A0A1R2C9V9</accession>
<proteinExistence type="predicted"/>
<sequence length="210" mass="24111">MRSFKKTLDWLLVFILVIAMMISISSLITDNWIKSDSWSGGLLRCTSGIYKGKNYWEIPCIDHCIYKKYSQAALIYLVFTVFFLACSFIWLFVIIHQILSLTIISRLIRLCLFLLAFSMQLVAVGCWLGITKISFGNGKEIAMEGPILSILSCALLPFAGILYQFSLNYYSEDELQELPDMDSIQVENRKRWHYSLSSNDEHEESNNSSV</sequence>
<dbReference type="EMBL" id="MPUH01000225">
    <property type="protein sequence ID" value="OMJ85787.1"/>
    <property type="molecule type" value="Genomic_DNA"/>
</dbReference>
<evidence type="ECO:0000313" key="2">
    <source>
        <dbReference type="EMBL" id="OMJ85787.1"/>
    </source>
</evidence>
<protein>
    <submittedName>
        <fullName evidence="2">Uncharacterized protein</fullName>
    </submittedName>
</protein>
<feature type="transmembrane region" description="Helical" evidence="1">
    <location>
        <begin position="73"/>
        <end position="95"/>
    </location>
</feature>